<evidence type="ECO:0000256" key="1">
    <source>
        <dbReference type="SAM" id="MobiDB-lite"/>
    </source>
</evidence>
<feature type="region of interest" description="Disordered" evidence="1">
    <location>
        <begin position="1"/>
        <end position="38"/>
    </location>
</feature>
<reference evidence="3" key="2">
    <citation type="submission" date="2022-03" db="EMBL/GenBank/DDBJ databases">
        <title>Genome Encyclopedia of Bacteria and Archaea VI: Functional Genomics of Type Strains.</title>
        <authorList>
            <person name="Whitman W."/>
        </authorList>
    </citation>
    <scope>NUCLEOTIDE SEQUENCE</scope>
    <source>
        <strain evidence="3">HSC-15S17</strain>
    </source>
</reference>
<evidence type="ECO:0000313" key="4">
    <source>
        <dbReference type="Proteomes" id="UP001155901"/>
    </source>
</evidence>
<evidence type="ECO:0000313" key="2">
    <source>
        <dbReference type="EMBL" id="MBV6325536.1"/>
    </source>
</evidence>
<feature type="compositionally biased region" description="Polar residues" evidence="1">
    <location>
        <begin position="1"/>
        <end position="13"/>
    </location>
</feature>
<proteinExistence type="predicted"/>
<accession>A0AA41HK02</accession>
<dbReference type="Proteomes" id="UP001155901">
    <property type="component" value="Unassembled WGS sequence"/>
</dbReference>
<comment type="caution">
    <text evidence="2">The sequence shown here is derived from an EMBL/GenBank/DDBJ whole genome shotgun (WGS) entry which is preliminary data.</text>
</comment>
<name>A0AA41HK02_9BURK</name>
<sequence>MFPISSAAQTTPGGVTPLAESAAVTGPPPGQIGAAGSATEAPAASVTVDLSPVANFLLTVSQSRKQLAQLQTAIARSAAPPDSATALNNATQNVVNAFNQLPTVDLNQTPPQEPSLLANLVQSLQQPAAPDLTPIGLTLQTPVGLALDNGVLQAAFDSNQQATTQTLQTTLDNFNELATSFVQQLSAAALQANRQLNDPLRANPALAAAIAAYHINDTELAGAHGPATQTPAGAIPRVPAVEPASRSRTLDNAP</sequence>
<dbReference type="AlphaFoldDB" id="A0AA41HK02"/>
<dbReference type="Proteomes" id="UP001162889">
    <property type="component" value="Unassembled WGS sequence"/>
</dbReference>
<reference evidence="2" key="1">
    <citation type="submission" date="2021-07" db="EMBL/GenBank/DDBJ databases">
        <title>Characterization of violacein-producing bacteria and related species.</title>
        <authorList>
            <person name="Wilson H.S."/>
            <person name="De Leon M.E."/>
        </authorList>
    </citation>
    <scope>NUCLEOTIDE SEQUENCE</scope>
    <source>
        <strain evidence="2">HSC-15S17</strain>
    </source>
</reference>
<organism evidence="2 4">
    <name type="scientific">Duganella violaceipulchra</name>
    <dbReference type="NCBI Taxonomy" id="2849652"/>
    <lineage>
        <taxon>Bacteria</taxon>
        <taxon>Pseudomonadati</taxon>
        <taxon>Pseudomonadota</taxon>
        <taxon>Betaproteobacteria</taxon>
        <taxon>Burkholderiales</taxon>
        <taxon>Oxalobacteraceae</taxon>
        <taxon>Telluria group</taxon>
        <taxon>Duganella</taxon>
    </lineage>
</organism>
<feature type="region of interest" description="Disordered" evidence="1">
    <location>
        <begin position="222"/>
        <end position="254"/>
    </location>
</feature>
<keyword evidence="5" id="KW-1185">Reference proteome</keyword>
<dbReference type="EMBL" id="JALJZU010000015">
    <property type="protein sequence ID" value="MCP2012123.1"/>
    <property type="molecule type" value="Genomic_DNA"/>
</dbReference>
<dbReference type="RefSeq" id="WP_217946435.1">
    <property type="nucleotide sequence ID" value="NZ_JAHTGR010000036.1"/>
</dbReference>
<evidence type="ECO:0000313" key="5">
    <source>
        <dbReference type="Proteomes" id="UP001162889"/>
    </source>
</evidence>
<evidence type="ECO:0000313" key="3">
    <source>
        <dbReference type="EMBL" id="MCP2012123.1"/>
    </source>
</evidence>
<gene>
    <name evidence="2" type="ORF">KVP70_31980</name>
    <name evidence="3" type="ORF">L1274_005882</name>
</gene>
<dbReference type="EMBL" id="JAHTGR010000036">
    <property type="protein sequence ID" value="MBV6325536.1"/>
    <property type="molecule type" value="Genomic_DNA"/>
</dbReference>
<protein>
    <submittedName>
        <fullName evidence="2">Uncharacterized protein</fullName>
    </submittedName>
</protein>